<dbReference type="InterPro" id="IPR028974">
    <property type="entry name" value="TSP_type-3_rpt"/>
</dbReference>
<dbReference type="PANTHER" id="PTHR24366:SF96">
    <property type="entry name" value="LEUCINE RICH REPEAT CONTAINING 53"/>
    <property type="match status" value="1"/>
</dbReference>
<keyword evidence="3" id="KW-0677">Repeat</keyword>
<dbReference type="GO" id="GO:0005509">
    <property type="term" value="F:calcium ion binding"/>
    <property type="evidence" value="ECO:0007669"/>
    <property type="project" value="InterPro"/>
</dbReference>
<dbReference type="InterPro" id="IPR032675">
    <property type="entry name" value="LRR_dom_sf"/>
</dbReference>
<feature type="compositionally biased region" description="Basic and acidic residues" evidence="4">
    <location>
        <begin position="458"/>
        <end position="472"/>
    </location>
</feature>
<dbReference type="EMBL" id="FUYL01000012">
    <property type="protein sequence ID" value="SKB81720.1"/>
    <property type="molecule type" value="Genomic_DNA"/>
</dbReference>
<dbReference type="STRING" id="561365.SAMN05660866_03431"/>
<dbReference type="InterPro" id="IPR044060">
    <property type="entry name" value="Bacterial_rp_domain"/>
</dbReference>
<dbReference type="Pfam" id="PF18998">
    <property type="entry name" value="Flg_new_2"/>
    <property type="match status" value="1"/>
</dbReference>
<feature type="region of interest" description="Disordered" evidence="4">
    <location>
        <begin position="362"/>
        <end position="490"/>
    </location>
</feature>
<dbReference type="RefSeq" id="WP_200811632.1">
    <property type="nucleotide sequence ID" value="NZ_FUYL01000012.1"/>
</dbReference>
<organism evidence="7 8">
    <name type="scientific">Maribacter arcticus</name>
    <dbReference type="NCBI Taxonomy" id="561365"/>
    <lineage>
        <taxon>Bacteria</taxon>
        <taxon>Pseudomonadati</taxon>
        <taxon>Bacteroidota</taxon>
        <taxon>Flavobacteriia</taxon>
        <taxon>Flavobacteriales</taxon>
        <taxon>Flavobacteriaceae</taxon>
        <taxon>Maribacter</taxon>
    </lineage>
</organism>
<dbReference type="AlphaFoldDB" id="A0A1T5ED62"/>
<dbReference type="SUPFAM" id="SSF52058">
    <property type="entry name" value="L domain-like"/>
    <property type="match status" value="2"/>
</dbReference>
<feature type="compositionally biased region" description="Polar residues" evidence="4">
    <location>
        <begin position="43"/>
        <end position="61"/>
    </location>
</feature>
<dbReference type="Pfam" id="PF02412">
    <property type="entry name" value="TSP_3"/>
    <property type="match status" value="4"/>
</dbReference>
<dbReference type="GO" id="GO:0007155">
    <property type="term" value="P:cell adhesion"/>
    <property type="evidence" value="ECO:0007669"/>
    <property type="project" value="InterPro"/>
</dbReference>
<evidence type="ECO:0000256" key="4">
    <source>
        <dbReference type="SAM" id="MobiDB-lite"/>
    </source>
</evidence>
<evidence type="ECO:0000313" key="8">
    <source>
        <dbReference type="Proteomes" id="UP000190339"/>
    </source>
</evidence>
<dbReference type="SUPFAM" id="SSF103647">
    <property type="entry name" value="TSP type-3 repeat"/>
    <property type="match status" value="3"/>
</dbReference>
<gene>
    <name evidence="7" type="ORF">SAMN05660866_03431</name>
</gene>
<dbReference type="Gene3D" id="3.80.10.10">
    <property type="entry name" value="Ribonuclease Inhibitor"/>
    <property type="match status" value="2"/>
</dbReference>
<evidence type="ECO:0000256" key="1">
    <source>
        <dbReference type="ARBA" id="ARBA00022614"/>
    </source>
</evidence>
<sequence length="789" mass="86335">MKNPLVYFFFILISFFVLSCTSSLDTDPVIETKTYTLTLSTTPSEGGTVSPSSGNYEEGTTVSIEGTPNEFYKFNEWTGDEQNTDNPVSISMNSNKSITGVFELLDSDGDGVTDDIDECPDTPNGETVNSIGCIEPELTYVPDDVFEQTLIDLGIDDELDDYVLTNSIKPIKELVFDEKEISDFTGIEGFENLDKLDVTKPSTSLTSINLSTNLNLVTLYINQTSIPSFDLSNNTSLTFLDLSDNQLSTIDLSKNIDLTFLDLAGNQFTTIDLSNNINLTQLDFEVNQLMSIDLSNNTNLSELYLLDNQLSSINVSNLVNLTSFLIYENPLTCIQVNQDQLNNIPIGWEKDSEDSYSLNCSDTDVDGVTDDVDKCPDTPSGETVDTNGCSDSQKDTDEDGVTDDLDTCPDTLSGETVDSNGCSTSQKDTDEDGVTDDVDTCPNTPSGESVDANGCSDSQKDSDGDGVSDNKDSCPNTPAGESVLPNGCPVNTQTYVPDDNFEQYLIDLGYDRFLDDYVTTANISSVESLTIAFNENITDLTGIEDFTSLTSLGIDSVPITFLDISIFNNLTFLSLEYINLNSLEIVNHNSLEALSLYDIGSSVTLNVSNNNSLNSISVGRGNYESISITQNPALNNTIYLGNMVANSLEIINNQELPRIQIYAMDQLSRIDIANNLALTGISISNSHINASLDVSTNTNLTNLEIPYYDGGGNIYALNISNNTLLERLDIRWNQIQSLDVSHIVNLAYLGTIGNPLTCIKVNQEQLDQVPNIWAIWDKDEEDVYSLNCN</sequence>
<evidence type="ECO:0000256" key="2">
    <source>
        <dbReference type="ARBA" id="ARBA00022729"/>
    </source>
</evidence>
<keyword evidence="1" id="KW-0433">Leucine-rich repeat</keyword>
<feature type="compositionally biased region" description="Polar residues" evidence="4">
    <location>
        <begin position="413"/>
        <end position="426"/>
    </location>
</feature>
<feature type="compositionally biased region" description="Polar residues" evidence="4">
    <location>
        <begin position="380"/>
        <end position="391"/>
    </location>
</feature>
<accession>A0A1T5ED62</accession>
<feature type="region of interest" description="Disordered" evidence="4">
    <location>
        <begin position="40"/>
        <end position="61"/>
    </location>
</feature>
<evidence type="ECO:0000256" key="3">
    <source>
        <dbReference type="ARBA" id="ARBA00022737"/>
    </source>
</evidence>
<proteinExistence type="predicted"/>
<feature type="chain" id="PRO_5013364119" evidence="5">
    <location>
        <begin position="20"/>
        <end position="789"/>
    </location>
</feature>
<dbReference type="InterPro" id="IPR003367">
    <property type="entry name" value="Thrombospondin_3-like_rpt"/>
</dbReference>
<evidence type="ECO:0000313" key="7">
    <source>
        <dbReference type="EMBL" id="SKB81720.1"/>
    </source>
</evidence>
<dbReference type="PROSITE" id="PS51257">
    <property type="entry name" value="PROKAR_LIPOPROTEIN"/>
    <property type="match status" value="1"/>
</dbReference>
<dbReference type="Proteomes" id="UP000190339">
    <property type="component" value="Unassembled WGS sequence"/>
</dbReference>
<evidence type="ECO:0000256" key="5">
    <source>
        <dbReference type="SAM" id="SignalP"/>
    </source>
</evidence>
<name>A0A1T5ED62_9FLAO</name>
<feature type="compositionally biased region" description="Acidic residues" evidence="4">
    <location>
        <begin position="429"/>
        <end position="439"/>
    </location>
</feature>
<dbReference type="PROSITE" id="PS51450">
    <property type="entry name" value="LRR"/>
    <property type="match status" value="2"/>
</dbReference>
<evidence type="ECO:0000259" key="6">
    <source>
        <dbReference type="Pfam" id="PF18998"/>
    </source>
</evidence>
<dbReference type="SMART" id="SM00365">
    <property type="entry name" value="LRR_SD22"/>
    <property type="match status" value="3"/>
</dbReference>
<keyword evidence="2 5" id="KW-0732">Signal</keyword>
<feature type="domain" description="Bacterial repeat" evidence="6">
    <location>
        <begin position="38"/>
        <end position="103"/>
    </location>
</feature>
<protein>
    <submittedName>
        <fullName evidence="7">Thrombospondin type 3 repeat-containing protein</fullName>
    </submittedName>
</protein>
<dbReference type="InterPro" id="IPR001611">
    <property type="entry name" value="Leu-rich_rpt"/>
</dbReference>
<reference evidence="8" key="1">
    <citation type="submission" date="2017-02" db="EMBL/GenBank/DDBJ databases">
        <authorList>
            <person name="Varghese N."/>
            <person name="Submissions S."/>
        </authorList>
    </citation>
    <scope>NUCLEOTIDE SEQUENCE [LARGE SCALE GENOMIC DNA]</scope>
    <source>
        <strain evidence="8">DSM 23546</strain>
    </source>
</reference>
<feature type="signal peptide" evidence="5">
    <location>
        <begin position="1"/>
        <end position="19"/>
    </location>
</feature>
<feature type="compositionally biased region" description="Acidic residues" evidence="4">
    <location>
        <begin position="396"/>
        <end position="407"/>
    </location>
</feature>
<dbReference type="PANTHER" id="PTHR24366">
    <property type="entry name" value="IG(IMMUNOGLOBULIN) AND LRR(LEUCINE RICH REPEAT) DOMAINS"/>
    <property type="match status" value="1"/>
</dbReference>
<keyword evidence="8" id="KW-1185">Reference proteome</keyword>